<name>A0A8H5SNS3_FUSHE</name>
<feature type="domain" description="FAD-binding" evidence="11">
    <location>
        <begin position="211"/>
        <end position="302"/>
    </location>
</feature>
<keyword evidence="4" id="KW-0285">Flavoprotein</keyword>
<dbReference type="PRINTS" id="PR00420">
    <property type="entry name" value="RNGMNOXGNASE"/>
</dbReference>
<dbReference type="Pfam" id="PF01494">
    <property type="entry name" value="FAD_binding_3"/>
    <property type="match status" value="2"/>
</dbReference>
<evidence type="ECO:0000256" key="2">
    <source>
        <dbReference type="ARBA" id="ARBA00004370"/>
    </source>
</evidence>
<keyword evidence="6" id="KW-0274">FAD</keyword>
<dbReference type="SUPFAM" id="SSF51905">
    <property type="entry name" value="FAD/NAD(P)-binding domain"/>
    <property type="match status" value="1"/>
</dbReference>
<evidence type="ECO:0000256" key="3">
    <source>
        <dbReference type="ARBA" id="ARBA00007992"/>
    </source>
</evidence>
<dbReference type="InterPro" id="IPR036188">
    <property type="entry name" value="FAD/NAD-bd_sf"/>
</dbReference>
<evidence type="ECO:0000256" key="7">
    <source>
        <dbReference type="ARBA" id="ARBA00022989"/>
    </source>
</evidence>
<evidence type="ECO:0000259" key="11">
    <source>
        <dbReference type="Pfam" id="PF01494"/>
    </source>
</evidence>
<evidence type="ECO:0000313" key="13">
    <source>
        <dbReference type="Proteomes" id="UP000567885"/>
    </source>
</evidence>
<feature type="domain" description="FAD-binding" evidence="11">
    <location>
        <begin position="6"/>
        <end position="173"/>
    </location>
</feature>
<dbReference type="Proteomes" id="UP000567885">
    <property type="component" value="Unassembled WGS sequence"/>
</dbReference>
<dbReference type="InterPro" id="IPR050562">
    <property type="entry name" value="FAD_mOase_fung"/>
</dbReference>
<comment type="similarity">
    <text evidence="3">Belongs to the paxM FAD-dependent monooxygenase family.</text>
</comment>
<dbReference type="InterPro" id="IPR002938">
    <property type="entry name" value="FAD-bd"/>
</dbReference>
<proteinExistence type="inferred from homology"/>
<evidence type="ECO:0000313" key="12">
    <source>
        <dbReference type="EMBL" id="KAF5657010.1"/>
    </source>
</evidence>
<dbReference type="EMBL" id="JAAGWQ010000303">
    <property type="protein sequence ID" value="KAF5657010.1"/>
    <property type="molecule type" value="Genomic_DNA"/>
</dbReference>
<comment type="caution">
    <text evidence="12">The sequence shown here is derived from an EMBL/GenBank/DDBJ whole genome shotgun (WGS) entry which is preliminary data.</text>
</comment>
<organism evidence="12 13">
    <name type="scientific">Fusarium heterosporum</name>
    <dbReference type="NCBI Taxonomy" id="42747"/>
    <lineage>
        <taxon>Eukaryota</taxon>
        <taxon>Fungi</taxon>
        <taxon>Dikarya</taxon>
        <taxon>Ascomycota</taxon>
        <taxon>Pezizomycotina</taxon>
        <taxon>Sordariomycetes</taxon>
        <taxon>Hypocreomycetidae</taxon>
        <taxon>Hypocreales</taxon>
        <taxon>Nectriaceae</taxon>
        <taxon>Fusarium</taxon>
        <taxon>Fusarium heterosporum species complex</taxon>
    </lineage>
</organism>
<dbReference type="PANTHER" id="PTHR47356">
    <property type="entry name" value="FAD-DEPENDENT MONOOXYGENASE ASQG-RELATED"/>
    <property type="match status" value="1"/>
</dbReference>
<keyword evidence="9" id="KW-0503">Monooxygenase</keyword>
<accession>A0A8H5SNS3</accession>
<evidence type="ECO:0000256" key="5">
    <source>
        <dbReference type="ARBA" id="ARBA00022692"/>
    </source>
</evidence>
<dbReference type="GO" id="GO:0071949">
    <property type="term" value="F:FAD binding"/>
    <property type="evidence" value="ECO:0007669"/>
    <property type="project" value="InterPro"/>
</dbReference>
<dbReference type="GO" id="GO:0004497">
    <property type="term" value="F:monooxygenase activity"/>
    <property type="evidence" value="ECO:0007669"/>
    <property type="project" value="UniProtKB-KW"/>
</dbReference>
<keyword evidence="7" id="KW-1133">Transmembrane helix</keyword>
<dbReference type="PANTHER" id="PTHR47356:SF2">
    <property type="entry name" value="FAD-BINDING DOMAIN-CONTAINING PROTEIN-RELATED"/>
    <property type="match status" value="1"/>
</dbReference>
<evidence type="ECO:0000256" key="8">
    <source>
        <dbReference type="ARBA" id="ARBA00023002"/>
    </source>
</evidence>
<evidence type="ECO:0000256" key="4">
    <source>
        <dbReference type="ARBA" id="ARBA00022630"/>
    </source>
</evidence>
<gene>
    <name evidence="12" type="ORF">FHETE_10659</name>
</gene>
<dbReference type="OrthoDB" id="10029326at2759"/>
<keyword evidence="5" id="KW-0812">Transmembrane</keyword>
<sequence>MVQPRMRVIIAGGSIAGLSLALMLENHGIDFLVLEAYPEIAPQVGASIAILPNGMRILDQLGCYEDIMEQAQVPVREVHFRRSTGQSFWSFLDFSQNSIRRHGYPVVFLDRRMVIATLHNHIKDKSKVLTRKRVVSVEQIEDGVKVRTGDDSIYFGDILVGADGNKSIVRQQMWEIAKQIDAKWIDPAESTVFNLGKTFYGPEIPNFTKEDEDLIAKEHWKDQITEDLQFSDIYKRKVSSVCTPLHEHVYKHWYFGRIMTIGDSCHKFEPLTGQGGNSAIETAASFTNYLVTKLRSAKQDYLSDQDVTDVFESVQRIRRPRVSKLVAESHKRQQLEAMETPLLEAVATYLVPWIGKSAVFNRWIQSYCPAVSLEHLPIPERMHQIPYDDQLH</sequence>
<reference evidence="12 13" key="1">
    <citation type="submission" date="2020-05" db="EMBL/GenBank/DDBJ databases">
        <title>Identification and distribution of gene clusters putatively required for synthesis of sphingolipid metabolism inhibitors in phylogenetically diverse species of the filamentous fungus Fusarium.</title>
        <authorList>
            <person name="Kim H.-S."/>
            <person name="Busman M."/>
            <person name="Brown D.W."/>
            <person name="Divon H."/>
            <person name="Uhlig S."/>
            <person name="Proctor R.H."/>
        </authorList>
    </citation>
    <scope>NUCLEOTIDE SEQUENCE [LARGE SCALE GENOMIC DNA]</scope>
    <source>
        <strain evidence="12 13">NRRL 20693</strain>
    </source>
</reference>
<evidence type="ECO:0000256" key="1">
    <source>
        <dbReference type="ARBA" id="ARBA00001974"/>
    </source>
</evidence>
<evidence type="ECO:0000256" key="10">
    <source>
        <dbReference type="ARBA" id="ARBA00023136"/>
    </source>
</evidence>
<comment type="cofactor">
    <cofactor evidence="1">
        <name>FAD</name>
        <dbReference type="ChEBI" id="CHEBI:57692"/>
    </cofactor>
</comment>
<dbReference type="GO" id="GO:0016020">
    <property type="term" value="C:membrane"/>
    <property type="evidence" value="ECO:0007669"/>
    <property type="project" value="UniProtKB-SubCell"/>
</dbReference>
<protein>
    <submittedName>
        <fullName evidence="12">FAD NAD(P)-binding domain-containing protein</fullName>
    </submittedName>
</protein>
<comment type="subcellular location">
    <subcellularLocation>
        <location evidence="2">Membrane</location>
    </subcellularLocation>
</comment>
<keyword evidence="8" id="KW-0560">Oxidoreductase</keyword>
<dbReference type="AlphaFoldDB" id="A0A8H5SNS3"/>
<dbReference type="Gene3D" id="3.50.50.60">
    <property type="entry name" value="FAD/NAD(P)-binding domain"/>
    <property type="match status" value="1"/>
</dbReference>
<evidence type="ECO:0000256" key="6">
    <source>
        <dbReference type="ARBA" id="ARBA00022827"/>
    </source>
</evidence>
<keyword evidence="10" id="KW-0472">Membrane</keyword>
<keyword evidence="13" id="KW-1185">Reference proteome</keyword>
<evidence type="ECO:0000256" key="9">
    <source>
        <dbReference type="ARBA" id="ARBA00023033"/>
    </source>
</evidence>